<reference evidence="3 4" key="1">
    <citation type="journal article" date="2019" name="Int. J. Syst. Evol. Microbiol.">
        <title>The Global Catalogue of Microorganisms (GCM) 10K type strain sequencing project: providing services to taxonomists for standard genome sequencing and annotation.</title>
        <authorList>
            <consortium name="The Broad Institute Genomics Platform"/>
            <consortium name="The Broad Institute Genome Sequencing Center for Infectious Disease"/>
            <person name="Wu L."/>
            <person name="Ma J."/>
        </authorList>
    </citation>
    <scope>NUCLEOTIDE SEQUENCE [LARGE SCALE GENOMIC DNA]</scope>
    <source>
        <strain evidence="3 4">JCM 4565</strain>
    </source>
</reference>
<evidence type="ECO:0000313" key="3">
    <source>
        <dbReference type="EMBL" id="GAA0356309.1"/>
    </source>
</evidence>
<evidence type="ECO:0000313" key="4">
    <source>
        <dbReference type="Proteomes" id="UP001500063"/>
    </source>
</evidence>
<accession>A0ABN0X6D9</accession>
<organism evidence="3 4">
    <name type="scientific">Streptomyces blastmyceticus</name>
    <dbReference type="NCBI Taxonomy" id="68180"/>
    <lineage>
        <taxon>Bacteria</taxon>
        <taxon>Bacillati</taxon>
        <taxon>Actinomycetota</taxon>
        <taxon>Actinomycetes</taxon>
        <taxon>Kitasatosporales</taxon>
        <taxon>Streptomycetaceae</taxon>
        <taxon>Streptomyces</taxon>
    </lineage>
</organism>
<dbReference type="EMBL" id="BAAABW010000018">
    <property type="protein sequence ID" value="GAA0356309.1"/>
    <property type="molecule type" value="Genomic_DNA"/>
</dbReference>
<keyword evidence="2" id="KW-0472">Membrane</keyword>
<dbReference type="Proteomes" id="UP001500063">
    <property type="component" value="Unassembled WGS sequence"/>
</dbReference>
<evidence type="ECO:0000256" key="2">
    <source>
        <dbReference type="SAM" id="Phobius"/>
    </source>
</evidence>
<sequence>MVFRWDGNQGRQGTGMKAVAHSCSSERAEELGRELGPLLWVSGARAPRQSIVRTLSRSGEVMLVQRWPTTDRGGRPSTVSHVLVGEPQILKTRRSLALAHGGWGRRESAEQATGQQPMVECAELDALAWERLPQMRELLPTVQHALILVTAEWLRDPTQRVSLLTSEEELPGWPDQDAVPLVYLGLFMLFGPWLGQEWTFATYDTVDTHPLRLMSVPRWEPDTGGPGPLARVMGRPPAHPLFEHRAAARLVDHLLEHPEARPGVPQLVDGLGGGAALDWPRRRALLKDVLDADGLAAPPRLPDRAPTTPSQAPQPNPAPPAPTPTPAPPSVSTAPFAGHPAAETELPARHEGLEDLHVPHRRNAVQRSRLADRLRTLPDDVLLHELRSGGLPPESVDLLLNELGDSVRVRQRGTAMRHALCAEVLRNGLYLTPNGPGAEPASRMALAGRAADLFTWAVAPLARDERYLRDLQELLHRMCLDRHPSAGNWLQETILAPRNGRAPDLPPVLWQQILRDMIGQSPARSVASHAPPAAPAHTAPPGRSALAPIPRTSASRLSELTRNPGCVVGTCVGVIVLLLLALVLVSM</sequence>
<keyword evidence="2" id="KW-0812">Transmembrane</keyword>
<name>A0ABN0X6D9_9ACTN</name>
<dbReference type="PANTHER" id="PTHR48125:SF10">
    <property type="entry name" value="OS12G0136300 PROTEIN"/>
    <property type="match status" value="1"/>
</dbReference>
<feature type="region of interest" description="Disordered" evidence="1">
    <location>
        <begin position="295"/>
        <end position="338"/>
    </location>
</feature>
<dbReference type="PANTHER" id="PTHR48125">
    <property type="entry name" value="LP07818P1"/>
    <property type="match status" value="1"/>
</dbReference>
<protein>
    <submittedName>
        <fullName evidence="3">Uncharacterized protein</fullName>
    </submittedName>
</protein>
<feature type="region of interest" description="Disordered" evidence="1">
    <location>
        <begin position="524"/>
        <end position="548"/>
    </location>
</feature>
<gene>
    <name evidence="3" type="ORF">GCM10010319_36940</name>
</gene>
<evidence type="ECO:0000256" key="1">
    <source>
        <dbReference type="SAM" id="MobiDB-lite"/>
    </source>
</evidence>
<keyword evidence="4" id="KW-1185">Reference proteome</keyword>
<feature type="transmembrane region" description="Helical" evidence="2">
    <location>
        <begin position="567"/>
        <end position="585"/>
    </location>
</feature>
<proteinExistence type="predicted"/>
<keyword evidence="2" id="KW-1133">Transmembrane helix</keyword>
<comment type="caution">
    <text evidence="3">The sequence shown here is derived from an EMBL/GenBank/DDBJ whole genome shotgun (WGS) entry which is preliminary data.</text>
</comment>
<feature type="compositionally biased region" description="Low complexity" evidence="1">
    <location>
        <begin position="524"/>
        <end position="541"/>
    </location>
</feature>
<feature type="compositionally biased region" description="Pro residues" evidence="1">
    <location>
        <begin position="312"/>
        <end position="329"/>
    </location>
</feature>